<keyword evidence="6" id="KW-1185">Reference proteome</keyword>
<accession>A0ABU7TTQ9</accession>
<dbReference type="Proteomes" id="UP001355206">
    <property type="component" value="Unassembled WGS sequence"/>
</dbReference>
<dbReference type="PANTHER" id="PTHR30146">
    <property type="entry name" value="LACI-RELATED TRANSCRIPTIONAL REPRESSOR"/>
    <property type="match status" value="1"/>
</dbReference>
<evidence type="ECO:0000313" key="5">
    <source>
        <dbReference type="EMBL" id="MEE7493193.1"/>
    </source>
</evidence>
<comment type="caution">
    <text evidence="5">The sequence shown here is derived from an EMBL/GenBank/DDBJ whole genome shotgun (WGS) entry which is preliminary data.</text>
</comment>
<dbReference type="Gene3D" id="1.10.260.40">
    <property type="entry name" value="lambda repressor-like DNA-binding domains"/>
    <property type="match status" value="1"/>
</dbReference>
<dbReference type="Gene3D" id="3.40.50.2300">
    <property type="match status" value="2"/>
</dbReference>
<evidence type="ECO:0000256" key="2">
    <source>
        <dbReference type="ARBA" id="ARBA00023125"/>
    </source>
</evidence>
<dbReference type="InterPro" id="IPR046335">
    <property type="entry name" value="LacI/GalR-like_sensor"/>
</dbReference>
<evidence type="ECO:0000259" key="4">
    <source>
        <dbReference type="PROSITE" id="PS50932"/>
    </source>
</evidence>
<dbReference type="PROSITE" id="PS00356">
    <property type="entry name" value="HTH_LACI_1"/>
    <property type="match status" value="1"/>
</dbReference>
<dbReference type="InterPro" id="IPR000843">
    <property type="entry name" value="HTH_LacI"/>
</dbReference>
<dbReference type="PRINTS" id="PR00036">
    <property type="entry name" value="HTHLACI"/>
</dbReference>
<sequence length="354" mass="37690">MGQTTIKDVARRAGVSFQTVSLVLNHPQKVARTTRETIETAMRDLDFVPSLAARSLRKKPSRSIACVFPLAPEPAADAFRAHAEAEHGHVLQTFGTVTDEQGYTLVHRCRRGDDPDGLSRIASLVSEARVDGLAVFAEGRDDPLIGLLQAKRCPFVVFGLDVPGTHFAARAERDAVHGAVRHLIAAGSRSICLLAGDGRCPPAVTERFRGYRDALAEAGLPLRDDLVVPCDGTSAGGYRAARALLERPEIGAGSRPDAVVAASDRAAFGVLKALHEGGVRVPAEIRVVGFGNLTQAAYAVPSLTSVDVPTLDMVRFAFATLVELIEGTRAPDDLAQKLFPTRLVVRESSGAPPP</sequence>
<proteinExistence type="predicted"/>
<keyword evidence="3" id="KW-0804">Transcription</keyword>
<dbReference type="SUPFAM" id="SSF53822">
    <property type="entry name" value="Periplasmic binding protein-like I"/>
    <property type="match status" value="1"/>
</dbReference>
<dbReference type="InterPro" id="IPR010982">
    <property type="entry name" value="Lambda_DNA-bd_dom_sf"/>
</dbReference>
<dbReference type="Pfam" id="PF13377">
    <property type="entry name" value="Peripla_BP_3"/>
    <property type="match status" value="1"/>
</dbReference>
<dbReference type="CDD" id="cd06267">
    <property type="entry name" value="PBP1_LacI_sugar_binding-like"/>
    <property type="match status" value="1"/>
</dbReference>
<dbReference type="InterPro" id="IPR028082">
    <property type="entry name" value="Peripla_BP_I"/>
</dbReference>
<gene>
    <name evidence="5" type="ORF">MOTC310_23130</name>
</gene>
<evidence type="ECO:0000256" key="3">
    <source>
        <dbReference type="ARBA" id="ARBA00023163"/>
    </source>
</evidence>
<evidence type="ECO:0000256" key="1">
    <source>
        <dbReference type="ARBA" id="ARBA00023015"/>
    </source>
</evidence>
<dbReference type="PROSITE" id="PS50932">
    <property type="entry name" value="HTH_LACI_2"/>
    <property type="match status" value="1"/>
</dbReference>
<organism evidence="5 6">
    <name type="scientific">Methylobacterium oryzae</name>
    <dbReference type="NCBI Taxonomy" id="334852"/>
    <lineage>
        <taxon>Bacteria</taxon>
        <taxon>Pseudomonadati</taxon>
        <taxon>Pseudomonadota</taxon>
        <taxon>Alphaproteobacteria</taxon>
        <taxon>Hyphomicrobiales</taxon>
        <taxon>Methylobacteriaceae</taxon>
        <taxon>Methylobacterium</taxon>
    </lineage>
</organism>
<dbReference type="CDD" id="cd01392">
    <property type="entry name" value="HTH_LacI"/>
    <property type="match status" value="1"/>
</dbReference>
<reference evidence="5 6" key="1">
    <citation type="journal article" date="2012" name="Genet. Mol. Biol.">
        <title>Analysis of 16S rRNA and mxaF genes revealing insights into Methylobacterium niche-specific plant association.</title>
        <authorList>
            <person name="Dourado M.N."/>
            <person name="Andreote F.D."/>
            <person name="Dini-Andreote F."/>
            <person name="Conti R."/>
            <person name="Araujo J.M."/>
            <person name="Araujo W.L."/>
        </authorList>
    </citation>
    <scope>NUCLEOTIDE SEQUENCE [LARGE SCALE GENOMIC DNA]</scope>
    <source>
        <strain evidence="5 6">TC3-10</strain>
    </source>
</reference>
<feature type="domain" description="HTH lacI-type" evidence="4">
    <location>
        <begin position="4"/>
        <end position="58"/>
    </location>
</feature>
<keyword evidence="1" id="KW-0805">Transcription regulation</keyword>
<keyword evidence="2" id="KW-0238">DNA-binding</keyword>
<name>A0ABU7TTQ9_9HYPH</name>
<dbReference type="PANTHER" id="PTHR30146:SF153">
    <property type="entry name" value="LACTOSE OPERON REPRESSOR"/>
    <property type="match status" value="1"/>
</dbReference>
<dbReference type="SMART" id="SM00354">
    <property type="entry name" value="HTH_LACI"/>
    <property type="match status" value="1"/>
</dbReference>
<evidence type="ECO:0000313" key="6">
    <source>
        <dbReference type="Proteomes" id="UP001355206"/>
    </source>
</evidence>
<dbReference type="SUPFAM" id="SSF47413">
    <property type="entry name" value="lambda repressor-like DNA-binding domains"/>
    <property type="match status" value="1"/>
</dbReference>
<dbReference type="RefSeq" id="WP_331303447.1">
    <property type="nucleotide sequence ID" value="NZ_MLCA01000011.1"/>
</dbReference>
<dbReference type="EMBL" id="MLCA01000011">
    <property type="protein sequence ID" value="MEE7493193.1"/>
    <property type="molecule type" value="Genomic_DNA"/>
</dbReference>
<dbReference type="Pfam" id="PF00356">
    <property type="entry name" value="LacI"/>
    <property type="match status" value="1"/>
</dbReference>
<protein>
    <submittedName>
        <fullName evidence="5">LacI family transcriptional regulator</fullName>
    </submittedName>
</protein>